<feature type="transmembrane region" description="Helical" evidence="2">
    <location>
        <begin position="56"/>
        <end position="74"/>
    </location>
</feature>
<evidence type="ECO:0000256" key="2">
    <source>
        <dbReference type="SAM" id="Phobius"/>
    </source>
</evidence>
<keyword evidence="4" id="KW-1185">Reference proteome</keyword>
<organism evidence="3 4">
    <name type="scientific">Actinoalloteichus hymeniacidonis</name>
    <dbReference type="NCBI Taxonomy" id="340345"/>
    <lineage>
        <taxon>Bacteria</taxon>
        <taxon>Bacillati</taxon>
        <taxon>Actinomycetota</taxon>
        <taxon>Actinomycetes</taxon>
        <taxon>Pseudonocardiales</taxon>
        <taxon>Pseudonocardiaceae</taxon>
        <taxon>Actinoalloteichus</taxon>
    </lineage>
</organism>
<reference evidence="4" key="1">
    <citation type="submission" date="2016-03" db="EMBL/GenBank/DDBJ databases">
        <title>Complete genome sequence of the type strain Actinoalloteichus hymeniacidonis DSM 45092.</title>
        <authorList>
            <person name="Schaffert L."/>
            <person name="Albersmeier A."/>
            <person name="Winkler A."/>
            <person name="Kalinowski J."/>
            <person name="Zotchev S."/>
            <person name="Ruckert C."/>
        </authorList>
    </citation>
    <scope>NUCLEOTIDE SEQUENCE [LARGE SCALE GENOMIC DNA]</scope>
    <source>
        <strain evidence="4">HPA177(T) (DSM 45092(T))</strain>
    </source>
</reference>
<dbReference type="RefSeq" id="WP_069846139.1">
    <property type="nucleotide sequence ID" value="NZ_CP014859.1"/>
</dbReference>
<protein>
    <submittedName>
        <fullName evidence="3">DUF3159 family protein</fullName>
    </submittedName>
</protein>
<dbReference type="KEGG" id="ahm:TL08_02020"/>
<dbReference type="AlphaFoldDB" id="A0AAC9HKU5"/>
<proteinExistence type="predicted"/>
<accession>A0AAC9HKU5</accession>
<gene>
    <name evidence="3" type="ORF">TL08_02020</name>
</gene>
<feature type="transmembrane region" description="Helical" evidence="2">
    <location>
        <begin position="161"/>
        <end position="179"/>
    </location>
</feature>
<evidence type="ECO:0000313" key="4">
    <source>
        <dbReference type="Proteomes" id="UP000095210"/>
    </source>
</evidence>
<dbReference type="Proteomes" id="UP000095210">
    <property type="component" value="Chromosome"/>
</dbReference>
<feature type="region of interest" description="Disordered" evidence="1">
    <location>
        <begin position="1"/>
        <end position="22"/>
    </location>
</feature>
<evidence type="ECO:0000256" key="1">
    <source>
        <dbReference type="SAM" id="MobiDB-lite"/>
    </source>
</evidence>
<keyword evidence="2" id="KW-0472">Membrane</keyword>
<keyword evidence="2" id="KW-0812">Transmembrane</keyword>
<feature type="transmembrane region" description="Helical" evidence="2">
    <location>
        <begin position="119"/>
        <end position="140"/>
    </location>
</feature>
<sequence length="265" mass="28030">MTEHPGGRSRSAQTVEPDPDADSLPRLLGGRRGAVDASVPPLIFVLGWWLGGESVLVGAAAALLAGLVIAVLRIRGGKRPVAALLGMLGVAVAGLVAIYTGRAVDYFLVQLFSNMGSILVWAMSILVRRPLLGVIVGAVLGQKMRWRRDPGLLRAYGRASWVWVGQYSIRVAVFLPLWLAELTPALLVARTVLSLPLVTLCLAVSWAVLRRSLPTGHPGLRHPQTTSPDRPVEADAAQWTPAVRGDQTPGQPTASRAAPTSGDGG</sequence>
<evidence type="ECO:0000313" key="3">
    <source>
        <dbReference type="EMBL" id="AOS61242.1"/>
    </source>
</evidence>
<feature type="transmembrane region" description="Helical" evidence="2">
    <location>
        <begin position="185"/>
        <end position="209"/>
    </location>
</feature>
<feature type="region of interest" description="Disordered" evidence="1">
    <location>
        <begin position="217"/>
        <end position="265"/>
    </location>
</feature>
<keyword evidence="2" id="KW-1133">Transmembrane helix</keyword>
<dbReference type="Pfam" id="PF11361">
    <property type="entry name" value="DUF3159"/>
    <property type="match status" value="1"/>
</dbReference>
<feature type="transmembrane region" description="Helical" evidence="2">
    <location>
        <begin position="81"/>
        <end position="99"/>
    </location>
</feature>
<dbReference type="EMBL" id="CP014859">
    <property type="protein sequence ID" value="AOS61242.1"/>
    <property type="molecule type" value="Genomic_DNA"/>
</dbReference>
<dbReference type="InterPro" id="IPR016566">
    <property type="entry name" value="UCP010219"/>
</dbReference>
<name>A0AAC9HKU5_9PSEU</name>